<proteinExistence type="inferred from homology"/>
<feature type="transmembrane region" description="Helical" evidence="5">
    <location>
        <begin position="71"/>
        <end position="88"/>
    </location>
</feature>
<evidence type="ECO:0000256" key="2">
    <source>
        <dbReference type="ARBA" id="ARBA00022692"/>
    </source>
</evidence>
<name>A0A9N9LMT6_9HELO</name>
<accession>A0A9N9LMT6</accession>
<comment type="function">
    <text evidence="5">Plays a key role in early steps of protein N-linked glycosylation by being involved in the conversion of polyprenol into dolichol. Acts as a polyprenal reductase that mediates the reduction of polyprenal into dolichal in a NADP-dependent mechanism. Dolichols are required for the synthesis of dolichol-linked monosaccharides and the oligosaccharide precursor used for N-glycosylation.</text>
</comment>
<dbReference type="Proteomes" id="UP000701801">
    <property type="component" value="Unassembled WGS sequence"/>
</dbReference>
<evidence type="ECO:0000259" key="6">
    <source>
        <dbReference type="Pfam" id="PF02544"/>
    </source>
</evidence>
<dbReference type="GO" id="GO:0006488">
    <property type="term" value="P:dolichol-linked oligosaccharide biosynthetic process"/>
    <property type="evidence" value="ECO:0007669"/>
    <property type="project" value="UniProtKB-UniRule"/>
</dbReference>
<feature type="transmembrane region" description="Helical" evidence="5">
    <location>
        <begin position="147"/>
        <end position="167"/>
    </location>
</feature>
<organism evidence="7 8">
    <name type="scientific">Hymenoscyphus albidus</name>
    <dbReference type="NCBI Taxonomy" id="595503"/>
    <lineage>
        <taxon>Eukaryota</taxon>
        <taxon>Fungi</taxon>
        <taxon>Dikarya</taxon>
        <taxon>Ascomycota</taxon>
        <taxon>Pezizomycotina</taxon>
        <taxon>Leotiomycetes</taxon>
        <taxon>Helotiales</taxon>
        <taxon>Helotiaceae</taxon>
        <taxon>Hymenoscyphus</taxon>
    </lineage>
</organism>
<dbReference type="PROSITE" id="PS50244">
    <property type="entry name" value="S5A_REDUCTASE"/>
    <property type="match status" value="1"/>
</dbReference>
<keyword evidence="3 5" id="KW-1133">Transmembrane helix</keyword>
<sequence length="301" mass="34111">MDLSHVCKVFFALGTAVDIGGVFFPSFRKNIMNYGSRRHDPSNQVAAASNQKVDFNYYLEFVASFQVPHSWFIHYYIFSVMSSIFWAFQIYTQGPVVRFLAFSAAQKPGTAMTIQQLSIAWLLMAVQGTRRLYESIIFAKPSQAKMWFGLWIAGLGYYFFISIAVWIEGIPTLEQPRPFESLRISWPSIRTTIAIPLFAYGSIVQHICHKHLASLKKYSLPQHPFFKSTVTPHYACECLIYLAIAIAAAPDGKFLNGTVLAGLAFVVSNLAVTAESTRKWYAEKFGSKKLAGRWRMIPHIY</sequence>
<evidence type="ECO:0000256" key="1">
    <source>
        <dbReference type="ARBA" id="ARBA00004127"/>
    </source>
</evidence>
<dbReference type="OrthoDB" id="541710at2759"/>
<dbReference type="EMBL" id="CAJVRM010000137">
    <property type="protein sequence ID" value="CAG8975431.1"/>
    <property type="molecule type" value="Genomic_DNA"/>
</dbReference>
<evidence type="ECO:0000256" key="4">
    <source>
        <dbReference type="ARBA" id="ARBA00023136"/>
    </source>
</evidence>
<keyword evidence="5" id="KW-0560">Oxidoreductase</keyword>
<feature type="transmembrane region" description="Helical" evidence="5">
    <location>
        <begin position="6"/>
        <end position="27"/>
    </location>
</feature>
<comment type="catalytic activity">
    <reaction evidence="5">
        <text>a di-trans,poly-cis-dolichal + NADP(+) = a di-trans,poly-cis-polyprenal + NADPH + H(+)</text>
        <dbReference type="Rhea" id="RHEA:80727"/>
        <dbReference type="Rhea" id="RHEA-COMP:19536"/>
        <dbReference type="Rhea" id="RHEA-COMP:19537"/>
        <dbReference type="ChEBI" id="CHEBI:15378"/>
        <dbReference type="ChEBI" id="CHEBI:57783"/>
        <dbReference type="ChEBI" id="CHEBI:58349"/>
        <dbReference type="ChEBI" id="CHEBI:231623"/>
        <dbReference type="ChEBI" id="CHEBI:231637"/>
        <dbReference type="EC" id="1.3.1.94"/>
    </reaction>
    <physiologicalReaction direction="right-to-left" evidence="5">
        <dbReference type="Rhea" id="RHEA:80729"/>
    </physiologicalReaction>
</comment>
<dbReference type="GO" id="GO:0003865">
    <property type="term" value="F:3-oxo-5-alpha-steroid 4-dehydrogenase activity"/>
    <property type="evidence" value="ECO:0007669"/>
    <property type="project" value="TreeGrafter"/>
</dbReference>
<keyword evidence="8" id="KW-1185">Reference proteome</keyword>
<feature type="transmembrane region" description="Helical" evidence="5">
    <location>
        <begin position="108"/>
        <end position="126"/>
    </location>
</feature>
<gene>
    <name evidence="7" type="ORF">HYALB_00010378</name>
</gene>
<reference evidence="7" key="1">
    <citation type="submission" date="2021-07" db="EMBL/GenBank/DDBJ databases">
        <authorList>
            <person name="Durling M."/>
        </authorList>
    </citation>
    <scope>NUCLEOTIDE SEQUENCE</scope>
</reference>
<dbReference type="InterPro" id="IPR001104">
    <property type="entry name" value="3-oxo-5_a-steroid_4-DH_C"/>
</dbReference>
<dbReference type="AlphaFoldDB" id="A0A9N9LMT6"/>
<evidence type="ECO:0000256" key="3">
    <source>
        <dbReference type="ARBA" id="ARBA00022989"/>
    </source>
</evidence>
<dbReference type="GO" id="GO:0160198">
    <property type="term" value="F:polyprenal reductase activity"/>
    <property type="evidence" value="ECO:0007669"/>
    <property type="project" value="UniProtKB-EC"/>
</dbReference>
<protein>
    <recommendedName>
        <fullName evidence="5">Polyprenal reductase</fullName>
        <ecNumber evidence="5">1.3.1.94</ecNumber>
    </recommendedName>
</protein>
<dbReference type="Pfam" id="PF02544">
    <property type="entry name" value="Steroid_dh"/>
    <property type="match status" value="1"/>
</dbReference>
<comment type="similarity">
    <text evidence="5">Belongs to the steroid 5-alpha reductase family. Polyprenal reductase subfamily.</text>
</comment>
<evidence type="ECO:0000256" key="5">
    <source>
        <dbReference type="RuleBase" id="RU367081"/>
    </source>
</evidence>
<dbReference type="PANTHER" id="PTHR14624:SF0">
    <property type="entry name" value="POLYPRENOL REDUCTASE"/>
    <property type="match status" value="1"/>
</dbReference>
<evidence type="ECO:0000313" key="8">
    <source>
        <dbReference type="Proteomes" id="UP000701801"/>
    </source>
</evidence>
<keyword evidence="4 5" id="KW-0472">Membrane</keyword>
<dbReference type="InterPro" id="IPR039698">
    <property type="entry name" value="Dfg10/SRD5A3"/>
</dbReference>
<comment type="subcellular location">
    <subcellularLocation>
        <location evidence="1">Endomembrane system</location>
        <topology evidence="1">Multi-pass membrane protein</topology>
    </subcellularLocation>
    <subcellularLocation>
        <location evidence="5">Endoplasmic reticulum membrane</location>
    </subcellularLocation>
</comment>
<feature type="domain" description="3-oxo-5-alpha-steroid 4-dehydrogenase C-terminal" evidence="6">
    <location>
        <begin position="189"/>
        <end position="301"/>
    </location>
</feature>
<dbReference type="GO" id="GO:0005789">
    <property type="term" value="C:endoplasmic reticulum membrane"/>
    <property type="evidence" value="ECO:0007669"/>
    <property type="project" value="UniProtKB-SubCell"/>
</dbReference>
<dbReference type="PANTHER" id="PTHR14624">
    <property type="entry name" value="DFG10 PROTEIN"/>
    <property type="match status" value="1"/>
</dbReference>
<keyword evidence="5" id="KW-0256">Endoplasmic reticulum</keyword>
<keyword evidence="5" id="KW-0521">NADP</keyword>
<evidence type="ECO:0000313" key="7">
    <source>
        <dbReference type="EMBL" id="CAG8975431.1"/>
    </source>
</evidence>
<comment type="caution">
    <text evidence="7">The sequence shown here is derived from an EMBL/GenBank/DDBJ whole genome shotgun (WGS) entry which is preliminary data.</text>
</comment>
<dbReference type="EC" id="1.3.1.94" evidence="5"/>
<dbReference type="GO" id="GO:0016095">
    <property type="term" value="P:polyprenol catabolic process"/>
    <property type="evidence" value="ECO:0007669"/>
    <property type="project" value="UniProtKB-UniRule"/>
</dbReference>
<dbReference type="GO" id="GO:0102389">
    <property type="term" value="F:polyprenol reductase activity"/>
    <property type="evidence" value="ECO:0007669"/>
    <property type="project" value="UniProtKB-UniRule"/>
</dbReference>
<comment type="pathway">
    <text evidence="5">Protein modification; protein glycosylation.</text>
</comment>
<keyword evidence="2 5" id="KW-0812">Transmembrane</keyword>